<dbReference type="Proteomes" id="UP000481153">
    <property type="component" value="Unassembled WGS sequence"/>
</dbReference>
<organism evidence="1 2">
    <name type="scientific">Aphanomyces euteiches</name>
    <dbReference type="NCBI Taxonomy" id="100861"/>
    <lineage>
        <taxon>Eukaryota</taxon>
        <taxon>Sar</taxon>
        <taxon>Stramenopiles</taxon>
        <taxon>Oomycota</taxon>
        <taxon>Saprolegniomycetes</taxon>
        <taxon>Saprolegniales</taxon>
        <taxon>Verrucalvaceae</taxon>
        <taxon>Aphanomyces</taxon>
    </lineage>
</organism>
<protein>
    <submittedName>
        <fullName evidence="1">Uncharacterized protein</fullName>
    </submittedName>
</protein>
<evidence type="ECO:0000313" key="1">
    <source>
        <dbReference type="EMBL" id="KAF0743996.1"/>
    </source>
</evidence>
<proteinExistence type="predicted"/>
<sequence>MIVFQDILQTPTRPTEMSSIANGVCLARGNTLPQQNDKIAYLLALAALWRAIRRPTPRIFLARFLASLICLRDFSTFSLKPCYAHNTQINLPVPVGMENTYADQAVLGFKLLGIVDRVVDQAETRALSTAESRAESIQKHRVRVGDFVHLGYLFLEFGLWHIRTTWVQDIHKHLAAGQQRVAQKLARTHSHRGFVRHFFWGKWAFTKMYLGDGHAIQIGIPSTSQPLPDPYPYKS</sequence>
<accession>A0A6G0XU74</accession>
<dbReference type="AlphaFoldDB" id="A0A6G0XU74"/>
<evidence type="ECO:0000313" key="2">
    <source>
        <dbReference type="Proteomes" id="UP000481153"/>
    </source>
</evidence>
<keyword evidence="2" id="KW-1185">Reference proteome</keyword>
<reference evidence="1 2" key="1">
    <citation type="submission" date="2019-07" db="EMBL/GenBank/DDBJ databases">
        <title>Genomics analysis of Aphanomyces spp. identifies a new class of oomycete effector associated with host adaptation.</title>
        <authorList>
            <person name="Gaulin E."/>
        </authorList>
    </citation>
    <scope>NUCLEOTIDE SEQUENCE [LARGE SCALE GENOMIC DNA]</scope>
    <source>
        <strain evidence="1 2">ATCC 201684</strain>
    </source>
</reference>
<comment type="caution">
    <text evidence="1">The sequence shown here is derived from an EMBL/GenBank/DDBJ whole genome shotgun (WGS) entry which is preliminary data.</text>
</comment>
<dbReference type="EMBL" id="VJMJ01000012">
    <property type="protein sequence ID" value="KAF0743996.1"/>
    <property type="molecule type" value="Genomic_DNA"/>
</dbReference>
<gene>
    <name evidence="1" type="ORF">Ae201684_001635</name>
</gene>
<name>A0A6G0XU74_9STRA</name>